<evidence type="ECO:0000259" key="13">
    <source>
        <dbReference type="Pfam" id="PF02709"/>
    </source>
</evidence>
<evidence type="ECO:0000256" key="11">
    <source>
        <dbReference type="SAM" id="MobiDB-lite"/>
    </source>
</evidence>
<dbReference type="KEGG" id="mis:MICPUN_64091"/>
<feature type="chain" id="PRO_5002906955" evidence="12">
    <location>
        <begin position="25"/>
        <end position="525"/>
    </location>
</feature>
<dbReference type="PRINTS" id="PR02050">
    <property type="entry name" value="B14GALTRFASE"/>
</dbReference>
<proteinExistence type="inferred from homology"/>
<reference evidence="15 16" key="1">
    <citation type="journal article" date="2009" name="Science">
        <title>Green evolution and dynamic adaptations revealed by genomes of the marine picoeukaryotes Micromonas.</title>
        <authorList>
            <person name="Worden A.Z."/>
            <person name="Lee J.H."/>
            <person name="Mock T."/>
            <person name="Rouze P."/>
            <person name="Simmons M.P."/>
            <person name="Aerts A.L."/>
            <person name="Allen A.E."/>
            <person name="Cuvelier M.L."/>
            <person name="Derelle E."/>
            <person name="Everett M.V."/>
            <person name="Foulon E."/>
            <person name="Grimwood J."/>
            <person name="Gundlach H."/>
            <person name="Henrissat B."/>
            <person name="Napoli C."/>
            <person name="McDonald S.M."/>
            <person name="Parker M.S."/>
            <person name="Rombauts S."/>
            <person name="Salamov A."/>
            <person name="Von Dassow P."/>
            <person name="Badger J.H."/>
            <person name="Coutinho P.M."/>
            <person name="Demir E."/>
            <person name="Dubchak I."/>
            <person name="Gentemann C."/>
            <person name="Eikrem W."/>
            <person name="Gready J.E."/>
            <person name="John U."/>
            <person name="Lanier W."/>
            <person name="Lindquist E.A."/>
            <person name="Lucas S."/>
            <person name="Mayer K.F."/>
            <person name="Moreau H."/>
            <person name="Not F."/>
            <person name="Otillar R."/>
            <person name="Panaud O."/>
            <person name="Pangilinan J."/>
            <person name="Paulsen I."/>
            <person name="Piegu B."/>
            <person name="Poliakov A."/>
            <person name="Robbens S."/>
            <person name="Schmutz J."/>
            <person name="Toulza E."/>
            <person name="Wyss T."/>
            <person name="Zelensky A."/>
            <person name="Zhou K."/>
            <person name="Armbrust E.V."/>
            <person name="Bhattacharya D."/>
            <person name="Goodenough U.W."/>
            <person name="Van de Peer Y."/>
            <person name="Grigoriev I.V."/>
        </authorList>
    </citation>
    <scope>NUCLEOTIDE SEQUENCE [LARGE SCALE GENOMIC DNA]</scope>
    <source>
        <strain evidence="16">RCC299 / NOUM17</strain>
    </source>
</reference>
<evidence type="ECO:0000256" key="2">
    <source>
        <dbReference type="ARBA" id="ARBA00004922"/>
    </source>
</evidence>
<dbReference type="SUPFAM" id="SSF53448">
    <property type="entry name" value="Nucleotide-diphospho-sugar transferases"/>
    <property type="match status" value="1"/>
</dbReference>
<evidence type="ECO:0000256" key="3">
    <source>
        <dbReference type="ARBA" id="ARBA00005735"/>
    </source>
</evidence>
<organism evidence="15 16">
    <name type="scientific">Micromonas commoda (strain RCC299 / NOUM17 / CCMP2709)</name>
    <name type="common">Picoplanktonic green alga</name>
    <dbReference type="NCBI Taxonomy" id="296587"/>
    <lineage>
        <taxon>Eukaryota</taxon>
        <taxon>Viridiplantae</taxon>
        <taxon>Chlorophyta</taxon>
        <taxon>Mamiellophyceae</taxon>
        <taxon>Mamiellales</taxon>
        <taxon>Mamiellaceae</taxon>
        <taxon>Micromonas</taxon>
    </lineage>
</organism>
<dbReference type="RefSeq" id="XP_002506179.1">
    <property type="nucleotide sequence ID" value="XM_002506133.1"/>
</dbReference>
<evidence type="ECO:0000256" key="12">
    <source>
        <dbReference type="SAM" id="SignalP"/>
    </source>
</evidence>
<comment type="similarity">
    <text evidence="3">Belongs to the glycosyltransferase 7 family.</text>
</comment>
<name>C1EH36_MICCC</name>
<dbReference type="GeneID" id="8248902"/>
<feature type="domain" description="Galactosyltransferase C-terminal" evidence="13">
    <location>
        <begin position="185"/>
        <end position="242"/>
    </location>
</feature>
<keyword evidence="6" id="KW-0812">Transmembrane</keyword>
<dbReference type="Pfam" id="PF13733">
    <property type="entry name" value="Glyco_transf_7N"/>
    <property type="match status" value="1"/>
</dbReference>
<keyword evidence="10" id="KW-0325">Glycoprotein</keyword>
<dbReference type="AlphaFoldDB" id="C1EH36"/>
<dbReference type="InterPro" id="IPR003859">
    <property type="entry name" value="Galactosyl_T"/>
</dbReference>
<dbReference type="InterPro" id="IPR027791">
    <property type="entry name" value="Galactosyl_T_C"/>
</dbReference>
<evidence type="ECO:0000256" key="10">
    <source>
        <dbReference type="ARBA" id="ARBA00023180"/>
    </source>
</evidence>
<evidence type="ECO:0000256" key="8">
    <source>
        <dbReference type="ARBA" id="ARBA00022989"/>
    </source>
</evidence>
<dbReference type="PANTHER" id="PTHR19300:SF30">
    <property type="entry name" value="BETA-1,4-GALACTOSYLTRANSFERASE 7"/>
    <property type="match status" value="1"/>
</dbReference>
<dbReference type="OrthoDB" id="508846at2759"/>
<evidence type="ECO:0000256" key="6">
    <source>
        <dbReference type="ARBA" id="ARBA00022692"/>
    </source>
</evidence>
<evidence type="ECO:0000256" key="4">
    <source>
        <dbReference type="ARBA" id="ARBA00022676"/>
    </source>
</evidence>
<feature type="signal peptide" evidence="12">
    <location>
        <begin position="1"/>
        <end position="24"/>
    </location>
</feature>
<dbReference type="Proteomes" id="UP000002009">
    <property type="component" value="Chromosome 14"/>
</dbReference>
<feature type="compositionally biased region" description="Acidic residues" evidence="11">
    <location>
        <begin position="158"/>
        <end position="168"/>
    </location>
</feature>
<evidence type="ECO:0000256" key="9">
    <source>
        <dbReference type="ARBA" id="ARBA00023136"/>
    </source>
</evidence>
<dbReference type="UniPathway" id="UPA00378"/>
<dbReference type="Pfam" id="PF02709">
    <property type="entry name" value="Glyco_transf_7C"/>
    <property type="match status" value="1"/>
</dbReference>
<evidence type="ECO:0000256" key="5">
    <source>
        <dbReference type="ARBA" id="ARBA00022679"/>
    </source>
</evidence>
<keyword evidence="12" id="KW-0732">Signal</keyword>
<dbReference type="EMBL" id="CP001332">
    <property type="protein sequence ID" value="ACO67437.1"/>
    <property type="molecule type" value="Genomic_DNA"/>
</dbReference>
<gene>
    <name evidence="15" type="ORF">MICPUN_64091</name>
</gene>
<keyword evidence="4" id="KW-0328">Glycosyltransferase</keyword>
<dbReference type="GO" id="GO:0030166">
    <property type="term" value="P:proteoglycan biosynthetic process"/>
    <property type="evidence" value="ECO:0007669"/>
    <property type="project" value="TreeGrafter"/>
</dbReference>
<keyword evidence="5 15" id="KW-0808">Transferase</keyword>
<dbReference type="InParanoid" id="C1EH36"/>
<accession>C1EH36</accession>
<dbReference type="GO" id="GO:0005975">
    <property type="term" value="P:carbohydrate metabolic process"/>
    <property type="evidence" value="ECO:0007669"/>
    <property type="project" value="InterPro"/>
</dbReference>
<dbReference type="CAZy" id="GT7">
    <property type="family name" value="Glycosyltransferase Family 7"/>
</dbReference>
<dbReference type="GO" id="GO:0046525">
    <property type="term" value="F:xylosylprotein 4-beta-galactosyltransferase activity"/>
    <property type="evidence" value="ECO:0007669"/>
    <property type="project" value="TreeGrafter"/>
</dbReference>
<dbReference type="GO" id="GO:0016020">
    <property type="term" value="C:membrane"/>
    <property type="evidence" value="ECO:0007669"/>
    <property type="project" value="UniProtKB-SubCell"/>
</dbReference>
<evidence type="ECO:0000313" key="15">
    <source>
        <dbReference type="EMBL" id="ACO67437.1"/>
    </source>
</evidence>
<comment type="pathway">
    <text evidence="2">Protein modification; protein glycosylation.</text>
</comment>
<feature type="compositionally biased region" description="Low complexity" evidence="11">
    <location>
        <begin position="42"/>
        <end position="61"/>
    </location>
</feature>
<evidence type="ECO:0000256" key="1">
    <source>
        <dbReference type="ARBA" id="ARBA00004606"/>
    </source>
</evidence>
<evidence type="ECO:0000259" key="14">
    <source>
        <dbReference type="Pfam" id="PF13733"/>
    </source>
</evidence>
<dbReference type="GO" id="GO:0005794">
    <property type="term" value="C:Golgi apparatus"/>
    <property type="evidence" value="ECO:0007669"/>
    <property type="project" value="TreeGrafter"/>
</dbReference>
<feature type="region of interest" description="Disordered" evidence="11">
    <location>
        <begin position="30"/>
        <end position="61"/>
    </location>
</feature>
<keyword evidence="8" id="KW-1133">Transmembrane helix</keyword>
<keyword evidence="16" id="KW-1185">Reference proteome</keyword>
<dbReference type="InterPro" id="IPR027995">
    <property type="entry name" value="Galactosyl_T_N"/>
</dbReference>
<dbReference type="PANTHER" id="PTHR19300">
    <property type="entry name" value="BETA-1,4-GALACTOSYLTRANSFERASE"/>
    <property type="match status" value="1"/>
</dbReference>
<dbReference type="eggNOG" id="KOG3917">
    <property type="taxonomic scope" value="Eukaryota"/>
</dbReference>
<sequence length="525" mass="58168">MRQHVSRSFIALLCVSALVALHVAVPSDRAPRDRLARPAPSPSQTSQTSVASQASRAVASLPSPAPPLCVVVPYRERPGRTAREPERFAAYIRRWLKRVKGITRVRVWVLEQEDEHRFNRGFLINAGVALGRLVDGCDVFALHDVDLLPVDPRVPYAFDDDDDDDDDDGSRRRFPSSRGPVHLSPPGVHPEYCYPTFRGGAWLFAWKHLARVNGYSHAYWGWGQEDDDLGARMRDANVTHARAFDYPGPRREEDGEKTPATAPCTGRVQNCHPGDHDPTVRDCGVYPYDTFVRAMFHPTPGGIIEGISVPPSRSLAEGTCFVHAHEGGFSRDEVERSGAKGVVARTSEAFQFGRRWDDVVNGRFRRDESTGLAGLVPRRCAGSIRRPSGSVDASFVREANPNLHNPNPDPIPGHGFQLLAMDKIGVVVRADGVADKVRETSHPAFREWLASSSNAGFEPTTSRWSGNAFLAHVCDEDSTYPYVSYDVNANDLRVGAYTRTRVRLTCDEEESPWCRQPNVPAIATE</sequence>
<evidence type="ECO:0000256" key="7">
    <source>
        <dbReference type="ARBA" id="ARBA00022968"/>
    </source>
</evidence>
<protein>
    <submittedName>
        <fullName evidence="15">Glycosyltransferase family 7 protein</fullName>
    </submittedName>
</protein>
<feature type="domain" description="Galactosyltransferase N-terminal" evidence="14">
    <location>
        <begin position="68"/>
        <end position="156"/>
    </location>
</feature>
<dbReference type="InterPro" id="IPR029044">
    <property type="entry name" value="Nucleotide-diphossugar_trans"/>
</dbReference>
<comment type="subcellular location">
    <subcellularLocation>
        <location evidence="1">Membrane</location>
        <topology evidence="1">Single-pass type II membrane protein</topology>
    </subcellularLocation>
</comment>
<feature type="region of interest" description="Disordered" evidence="11">
    <location>
        <begin position="157"/>
        <end position="182"/>
    </location>
</feature>
<dbReference type="Gene3D" id="3.90.550.10">
    <property type="entry name" value="Spore Coat Polysaccharide Biosynthesis Protein SpsA, Chain A"/>
    <property type="match status" value="1"/>
</dbReference>
<keyword evidence="9" id="KW-0472">Membrane</keyword>
<keyword evidence="7" id="KW-0735">Signal-anchor</keyword>
<evidence type="ECO:0000313" key="16">
    <source>
        <dbReference type="Proteomes" id="UP000002009"/>
    </source>
</evidence>